<protein>
    <submittedName>
        <fullName evidence="1">Uncharacterized protein</fullName>
    </submittedName>
</protein>
<reference evidence="1 2" key="1">
    <citation type="journal article" date="2011" name="Science">
        <title>The ecoresponsive genome of Daphnia pulex.</title>
        <authorList>
            <person name="Colbourne J.K."/>
            <person name="Pfrender M.E."/>
            <person name="Gilbert D."/>
            <person name="Thomas W.K."/>
            <person name="Tucker A."/>
            <person name="Oakley T.H."/>
            <person name="Tokishita S."/>
            <person name="Aerts A."/>
            <person name="Arnold G.J."/>
            <person name="Basu M.K."/>
            <person name="Bauer D.J."/>
            <person name="Caceres C.E."/>
            <person name="Carmel L."/>
            <person name="Casola C."/>
            <person name="Choi J.H."/>
            <person name="Detter J.C."/>
            <person name="Dong Q."/>
            <person name="Dusheyko S."/>
            <person name="Eads B.D."/>
            <person name="Frohlich T."/>
            <person name="Geiler-Samerotte K.A."/>
            <person name="Gerlach D."/>
            <person name="Hatcher P."/>
            <person name="Jogdeo S."/>
            <person name="Krijgsveld J."/>
            <person name="Kriventseva E.V."/>
            <person name="Kultz D."/>
            <person name="Laforsch C."/>
            <person name="Lindquist E."/>
            <person name="Lopez J."/>
            <person name="Manak J.R."/>
            <person name="Muller J."/>
            <person name="Pangilinan J."/>
            <person name="Patwardhan R.P."/>
            <person name="Pitluck S."/>
            <person name="Pritham E.J."/>
            <person name="Rechtsteiner A."/>
            <person name="Rho M."/>
            <person name="Rogozin I.B."/>
            <person name="Sakarya O."/>
            <person name="Salamov A."/>
            <person name="Schaack S."/>
            <person name="Shapiro H."/>
            <person name="Shiga Y."/>
            <person name="Skalitzky C."/>
            <person name="Smith Z."/>
            <person name="Souvorov A."/>
            <person name="Sung W."/>
            <person name="Tang Z."/>
            <person name="Tsuchiya D."/>
            <person name="Tu H."/>
            <person name="Vos H."/>
            <person name="Wang M."/>
            <person name="Wolf Y.I."/>
            <person name="Yamagata H."/>
            <person name="Yamada T."/>
            <person name="Ye Y."/>
            <person name="Shaw J.R."/>
            <person name="Andrews J."/>
            <person name="Crease T.J."/>
            <person name="Tang H."/>
            <person name="Lucas S.M."/>
            <person name="Robertson H.M."/>
            <person name="Bork P."/>
            <person name="Koonin E.V."/>
            <person name="Zdobnov E.M."/>
            <person name="Grigoriev I.V."/>
            <person name="Lynch M."/>
            <person name="Boore J.L."/>
        </authorList>
    </citation>
    <scope>NUCLEOTIDE SEQUENCE [LARGE SCALE GENOMIC DNA]</scope>
</reference>
<proteinExistence type="predicted"/>
<gene>
    <name evidence="1" type="ORF">DAPPUDRAFT_252110</name>
</gene>
<sequence>MCERPQKSWEWKTTSRSKVAPHSWVAIVKKSGRFNKIPFDNSRWDNSPALKKGYLYWDSINTVKNTLLRYCKIPLVRFWSETPTHDSFPFYR</sequence>
<accession>E9H1Z9</accession>
<evidence type="ECO:0000313" key="2">
    <source>
        <dbReference type="Proteomes" id="UP000000305"/>
    </source>
</evidence>
<keyword evidence="2" id="KW-1185">Reference proteome</keyword>
<dbReference type="HOGENOM" id="CLU_2415536_0_0_1"/>
<evidence type="ECO:0000313" key="1">
    <source>
        <dbReference type="EMBL" id="EFX74257.1"/>
    </source>
</evidence>
<dbReference type="EMBL" id="GL732584">
    <property type="protein sequence ID" value="EFX74257.1"/>
    <property type="molecule type" value="Genomic_DNA"/>
</dbReference>
<organism evidence="1 2">
    <name type="scientific">Daphnia pulex</name>
    <name type="common">Water flea</name>
    <dbReference type="NCBI Taxonomy" id="6669"/>
    <lineage>
        <taxon>Eukaryota</taxon>
        <taxon>Metazoa</taxon>
        <taxon>Ecdysozoa</taxon>
        <taxon>Arthropoda</taxon>
        <taxon>Crustacea</taxon>
        <taxon>Branchiopoda</taxon>
        <taxon>Diplostraca</taxon>
        <taxon>Cladocera</taxon>
        <taxon>Anomopoda</taxon>
        <taxon>Daphniidae</taxon>
        <taxon>Daphnia</taxon>
    </lineage>
</organism>
<dbReference type="Proteomes" id="UP000000305">
    <property type="component" value="Unassembled WGS sequence"/>
</dbReference>
<dbReference type="AlphaFoldDB" id="E9H1Z9"/>
<dbReference type="KEGG" id="dpx:DAPPUDRAFT_252110"/>
<dbReference type="InParanoid" id="E9H1Z9"/>
<name>E9H1Z9_DAPPU</name>